<dbReference type="Proteomes" id="UP000466514">
    <property type="component" value="Chromosome"/>
</dbReference>
<reference evidence="1 2" key="1">
    <citation type="journal article" date="2019" name="Emerg. Microbes Infect.">
        <title>Comprehensive subspecies identification of 175 nontuberculous mycobacteria species based on 7547 genomic profiles.</title>
        <authorList>
            <person name="Matsumoto Y."/>
            <person name="Kinjo T."/>
            <person name="Motooka D."/>
            <person name="Nabeya D."/>
            <person name="Jung N."/>
            <person name="Uechi K."/>
            <person name="Horii T."/>
            <person name="Iida T."/>
            <person name="Fujita J."/>
            <person name="Nakamura S."/>
        </authorList>
    </citation>
    <scope>NUCLEOTIDE SEQUENCE [LARGE SCALE GENOMIC DNA]</scope>
    <source>
        <strain evidence="1 2">JCM 13323</strain>
    </source>
</reference>
<sequence>MLWLAVLDRDDDAITRALALLPDDPEVRGIALGMARIGLNAEPRLRCDAARSSLFDYLEVLDLSHRTATARH</sequence>
<dbReference type="EMBL" id="AP022574">
    <property type="protein sequence ID" value="BBX69015.1"/>
    <property type="molecule type" value="Genomic_DNA"/>
</dbReference>
<proteinExistence type="predicted"/>
<name>A0A7I7M9Z9_9MYCO</name>
<dbReference type="KEGG" id="mpsc:MPSYJ_24760"/>
<organism evidence="1 2">
    <name type="scientific">Mycolicibacterium psychrotolerans</name>
    <dbReference type="NCBI Taxonomy" id="216929"/>
    <lineage>
        <taxon>Bacteria</taxon>
        <taxon>Bacillati</taxon>
        <taxon>Actinomycetota</taxon>
        <taxon>Actinomycetes</taxon>
        <taxon>Mycobacteriales</taxon>
        <taxon>Mycobacteriaceae</taxon>
        <taxon>Mycolicibacterium</taxon>
    </lineage>
</organism>
<dbReference type="AlphaFoldDB" id="A0A7I7M9Z9"/>
<evidence type="ECO:0000313" key="2">
    <source>
        <dbReference type="Proteomes" id="UP000466514"/>
    </source>
</evidence>
<evidence type="ECO:0000313" key="1">
    <source>
        <dbReference type="EMBL" id="BBX69015.1"/>
    </source>
</evidence>
<protein>
    <submittedName>
        <fullName evidence="1">Uncharacterized protein</fullName>
    </submittedName>
</protein>
<gene>
    <name evidence="1" type="ORF">MPSYJ_24760</name>
</gene>
<accession>A0A7I7M9Z9</accession>
<keyword evidence="2" id="KW-1185">Reference proteome</keyword>